<keyword evidence="7" id="KW-0804">Transcription</keyword>
<dbReference type="FunFam" id="3.30.160.60:FF:000065">
    <property type="entry name" value="B-cell CLL/lymphoma 6, member B"/>
    <property type="match status" value="2"/>
</dbReference>
<dbReference type="AlphaFoldDB" id="A0A1S4F5G4"/>
<dbReference type="InterPro" id="IPR013087">
    <property type="entry name" value="Znf_C2H2_type"/>
</dbReference>
<feature type="region of interest" description="Disordered" evidence="9">
    <location>
        <begin position="113"/>
        <end position="186"/>
    </location>
</feature>
<dbReference type="Gene3D" id="3.30.160.60">
    <property type="entry name" value="Classic Zinc Finger"/>
    <property type="match status" value="8"/>
</dbReference>
<reference evidence="10" key="2">
    <citation type="submission" date="2020-05" db="UniProtKB">
        <authorList>
            <consortium name="EnsemblMetazoa"/>
        </authorList>
    </citation>
    <scope>IDENTIFICATION</scope>
    <source>
        <strain evidence="10">LVP_AGWG</strain>
    </source>
</reference>
<dbReference type="VEuPathDB" id="VectorBase:AAEL003657"/>
<keyword evidence="3" id="KW-0677">Repeat</keyword>
<keyword evidence="6" id="KW-0805">Transcription regulation</keyword>
<dbReference type="InterPro" id="IPR012934">
    <property type="entry name" value="Znf_AD"/>
</dbReference>
<evidence type="ECO:0000256" key="5">
    <source>
        <dbReference type="ARBA" id="ARBA00022833"/>
    </source>
</evidence>
<feature type="compositionally biased region" description="Basic and acidic residues" evidence="9">
    <location>
        <begin position="159"/>
        <end position="172"/>
    </location>
</feature>
<dbReference type="InterPro" id="IPR050636">
    <property type="entry name" value="C2H2-ZF_domain-containing"/>
</dbReference>
<reference evidence="10 11" key="1">
    <citation type="submission" date="2017-06" db="EMBL/GenBank/DDBJ databases">
        <title>Aedes aegypti genome working group (AGWG) sequencing and assembly.</title>
        <authorList>
            <consortium name="Aedes aegypti Genome Working Group (AGWG)"/>
            <person name="Matthews B.J."/>
        </authorList>
    </citation>
    <scope>NUCLEOTIDE SEQUENCE [LARGE SCALE GENOMIC DNA]</scope>
    <source>
        <strain evidence="10 11">LVP_AGWG</strain>
    </source>
</reference>
<feature type="compositionally biased region" description="Acidic residues" evidence="9">
    <location>
        <begin position="145"/>
        <end position="158"/>
    </location>
</feature>
<dbReference type="PANTHER" id="PTHR47772:SF13">
    <property type="entry name" value="GASTRULA ZINC FINGER PROTEIN XLCGF49.1-LIKE-RELATED"/>
    <property type="match status" value="1"/>
</dbReference>
<evidence type="ECO:0000256" key="1">
    <source>
        <dbReference type="ARBA" id="ARBA00004123"/>
    </source>
</evidence>
<keyword evidence="4" id="KW-0863">Zinc-finger</keyword>
<evidence type="ECO:0000256" key="3">
    <source>
        <dbReference type="ARBA" id="ARBA00022737"/>
    </source>
</evidence>
<dbReference type="GO" id="GO:0005634">
    <property type="term" value="C:nucleus"/>
    <property type="evidence" value="ECO:0007669"/>
    <property type="project" value="UniProtKB-SubCell"/>
</dbReference>
<dbReference type="FunFam" id="3.30.160.60:FF:000630">
    <property type="entry name" value="Zinc finger protein 180"/>
    <property type="match status" value="1"/>
</dbReference>
<gene>
    <name evidence="10" type="primary">5578789</name>
</gene>
<keyword evidence="5" id="KW-0862">Zinc</keyword>
<dbReference type="SMART" id="SM00355">
    <property type="entry name" value="ZnF_C2H2"/>
    <property type="match status" value="11"/>
</dbReference>
<dbReference type="SUPFAM" id="SSF57716">
    <property type="entry name" value="Glucocorticoid receptor-like (DNA-binding domain)"/>
    <property type="match status" value="1"/>
</dbReference>
<proteinExistence type="predicted"/>
<keyword evidence="11" id="KW-1185">Reference proteome</keyword>
<dbReference type="PANTHER" id="PTHR47772">
    <property type="entry name" value="ZINC FINGER PROTEIN 200"/>
    <property type="match status" value="1"/>
</dbReference>
<evidence type="ECO:0000313" key="10">
    <source>
        <dbReference type="EnsemblMetazoa" id="AAEL003657-PA"/>
    </source>
</evidence>
<dbReference type="FunFam" id="3.30.160.60:FF:000145">
    <property type="entry name" value="Zinc finger protein 574"/>
    <property type="match status" value="1"/>
</dbReference>
<dbReference type="SUPFAM" id="SSF57667">
    <property type="entry name" value="beta-beta-alpha zinc fingers"/>
    <property type="match status" value="4"/>
</dbReference>
<dbReference type="FunFam" id="3.30.160.60:FF:000100">
    <property type="entry name" value="Zinc finger 45-like"/>
    <property type="match status" value="1"/>
</dbReference>
<dbReference type="EnsemblMetazoa" id="AAEL003657-RA">
    <property type="protein sequence ID" value="AAEL003657-PA"/>
    <property type="gene ID" value="AAEL003657"/>
</dbReference>
<dbReference type="InterPro" id="IPR036236">
    <property type="entry name" value="Znf_C2H2_sf"/>
</dbReference>
<protein>
    <submittedName>
        <fullName evidence="10">Uncharacterized protein</fullName>
    </submittedName>
</protein>
<sequence length="541" mass="62820">MALLEISKQPCRICFDTAENTVPLSWNETGKSLAEMLGKCVLLEFHENDGLPFQCCVSCKDDLIIAYKLLERCRQSDAKFRLQLLESKTVVRETTCPITAEFFDTKHEPAIEIDYPDPFKKENSDSSAEEDIDDKYDTNFVPYSEGDDEDDGNEEDKESDQKGDIIENDKSPETGTGIDIDDNDPSERKRRKYVKRKFVSIPKRCCKCKIRFEDLEQAKQHVNVHLDSRQTDPQKISARPYECSACFKRYTKKRALLFHQREMYVDKPFVCDECDQDFISEDQLTSHKELHTKEADERNKQLPKCCACYEQFESEESLKTHCQEVHWPESQPIDPPNATDFPCPICYRRYKTRRSLLNHKLKPYRTKQYQCSQCGRIFRDKCALSDHERCHQGERPFVCPICSKTFAIKDSYRKHVKSHAIEDDHYKCETCGKGFKTKGNLKDHYITHVTDYRPLACSLCSATFARKSCLKSHMRMHTGEKPFKCHLCDASYAFSSDLKRHIMAHTGTKPYVCNVCGRGYPRQDYLRKHLAAHNYSSATNS</sequence>
<dbReference type="SMART" id="SM00868">
    <property type="entry name" value="zf-AD"/>
    <property type="match status" value="1"/>
</dbReference>
<evidence type="ECO:0000256" key="6">
    <source>
        <dbReference type="ARBA" id="ARBA00023015"/>
    </source>
</evidence>
<dbReference type="PROSITE" id="PS51915">
    <property type="entry name" value="ZAD"/>
    <property type="match status" value="1"/>
</dbReference>
<dbReference type="PROSITE" id="PS50157">
    <property type="entry name" value="ZINC_FINGER_C2H2_2"/>
    <property type="match status" value="8"/>
</dbReference>
<organism evidence="10 11">
    <name type="scientific">Aedes aegypti</name>
    <name type="common">Yellowfever mosquito</name>
    <name type="synonym">Culex aegypti</name>
    <dbReference type="NCBI Taxonomy" id="7159"/>
    <lineage>
        <taxon>Eukaryota</taxon>
        <taxon>Metazoa</taxon>
        <taxon>Ecdysozoa</taxon>
        <taxon>Arthropoda</taxon>
        <taxon>Hexapoda</taxon>
        <taxon>Insecta</taxon>
        <taxon>Pterygota</taxon>
        <taxon>Neoptera</taxon>
        <taxon>Endopterygota</taxon>
        <taxon>Diptera</taxon>
        <taxon>Nematocera</taxon>
        <taxon>Culicoidea</taxon>
        <taxon>Culicidae</taxon>
        <taxon>Culicinae</taxon>
        <taxon>Aedini</taxon>
        <taxon>Aedes</taxon>
        <taxon>Stegomyia</taxon>
    </lineage>
</organism>
<dbReference type="GO" id="GO:0008270">
    <property type="term" value="F:zinc ion binding"/>
    <property type="evidence" value="ECO:0007669"/>
    <property type="project" value="UniProtKB-UniRule"/>
</dbReference>
<evidence type="ECO:0000313" key="11">
    <source>
        <dbReference type="Proteomes" id="UP000008820"/>
    </source>
</evidence>
<accession>A0A1S4F5G4</accession>
<dbReference type="OrthoDB" id="7752289at2759"/>
<name>A0A1S4F5G4_AEDAE</name>
<evidence type="ECO:0000256" key="8">
    <source>
        <dbReference type="ARBA" id="ARBA00023242"/>
    </source>
</evidence>
<keyword evidence="8" id="KW-0539">Nucleus</keyword>
<dbReference type="Pfam" id="PF13894">
    <property type="entry name" value="zf-C2H2_4"/>
    <property type="match status" value="1"/>
</dbReference>
<dbReference type="InParanoid" id="A0A1S4F5G4"/>
<dbReference type="PROSITE" id="PS00028">
    <property type="entry name" value="ZINC_FINGER_C2H2_1"/>
    <property type="match status" value="8"/>
</dbReference>
<keyword evidence="2" id="KW-0479">Metal-binding</keyword>
<dbReference type="Pfam" id="PF07776">
    <property type="entry name" value="zf-AD"/>
    <property type="match status" value="1"/>
</dbReference>
<dbReference type="Proteomes" id="UP000008820">
    <property type="component" value="Chromosome 2"/>
</dbReference>
<dbReference type="FunCoup" id="A0A1S4F5G4">
    <property type="interactions" value="3"/>
</dbReference>
<evidence type="ECO:0000256" key="4">
    <source>
        <dbReference type="ARBA" id="ARBA00022771"/>
    </source>
</evidence>
<evidence type="ECO:0000256" key="9">
    <source>
        <dbReference type="SAM" id="MobiDB-lite"/>
    </source>
</evidence>
<evidence type="ECO:0000256" key="2">
    <source>
        <dbReference type="ARBA" id="ARBA00022723"/>
    </source>
</evidence>
<evidence type="ECO:0000256" key="7">
    <source>
        <dbReference type="ARBA" id="ARBA00023163"/>
    </source>
</evidence>
<dbReference type="Pfam" id="PF00096">
    <property type="entry name" value="zf-C2H2"/>
    <property type="match status" value="5"/>
</dbReference>
<comment type="subcellular location">
    <subcellularLocation>
        <location evidence="1">Nucleus</location>
    </subcellularLocation>
</comment>